<dbReference type="RefSeq" id="WP_307204692.1">
    <property type="nucleotide sequence ID" value="NZ_JAUSSU010000005.1"/>
</dbReference>
<dbReference type="EMBL" id="JAUSSU010000005">
    <property type="protein sequence ID" value="MDQ0113490.1"/>
    <property type="molecule type" value="Genomic_DNA"/>
</dbReference>
<feature type="region of interest" description="Disordered" evidence="1">
    <location>
        <begin position="90"/>
        <end position="122"/>
    </location>
</feature>
<reference evidence="2 3" key="1">
    <citation type="submission" date="2023-07" db="EMBL/GenBank/DDBJ databases">
        <title>Sorghum-associated microbial communities from plants grown in Nebraska, USA.</title>
        <authorList>
            <person name="Schachtman D."/>
        </authorList>
    </citation>
    <scope>NUCLEOTIDE SEQUENCE [LARGE SCALE GENOMIC DNA]</scope>
    <source>
        <strain evidence="2 3">CC482</strain>
    </source>
</reference>
<protein>
    <recommendedName>
        <fullName evidence="4">DUF1292 domain-containing protein</fullName>
    </recommendedName>
</protein>
<evidence type="ECO:0000256" key="1">
    <source>
        <dbReference type="SAM" id="MobiDB-lite"/>
    </source>
</evidence>
<name>A0ABT9U1H8_PAEHA</name>
<keyword evidence="3" id="KW-1185">Reference proteome</keyword>
<comment type="caution">
    <text evidence="2">The sequence shown here is derived from an EMBL/GenBank/DDBJ whole genome shotgun (WGS) entry which is preliminary data.</text>
</comment>
<dbReference type="Proteomes" id="UP001229346">
    <property type="component" value="Unassembled WGS sequence"/>
</dbReference>
<evidence type="ECO:0000313" key="2">
    <source>
        <dbReference type="EMBL" id="MDQ0113490.1"/>
    </source>
</evidence>
<evidence type="ECO:0000313" key="3">
    <source>
        <dbReference type="Proteomes" id="UP001229346"/>
    </source>
</evidence>
<sequence>MVKKEDLEDREHNDLVTERDIDPAFGLFADEEQTEEVMDATDELLRKYPDSEAGLLGAVIANEGDDEVDTPEEISAEIAAVPDADVIAMNSPVDPAAPEDEFHGTDLLNGVGRHPEEETEEQ</sequence>
<accession>A0ABT9U1H8</accession>
<evidence type="ECO:0008006" key="4">
    <source>
        <dbReference type="Google" id="ProtNLM"/>
    </source>
</evidence>
<proteinExistence type="predicted"/>
<organism evidence="2 3">
    <name type="scientific">Paenibacillus harenae</name>
    <dbReference type="NCBI Taxonomy" id="306543"/>
    <lineage>
        <taxon>Bacteria</taxon>
        <taxon>Bacillati</taxon>
        <taxon>Bacillota</taxon>
        <taxon>Bacilli</taxon>
        <taxon>Bacillales</taxon>
        <taxon>Paenibacillaceae</taxon>
        <taxon>Paenibacillus</taxon>
    </lineage>
</organism>
<gene>
    <name evidence="2" type="ORF">J2T15_002931</name>
</gene>